<dbReference type="PANTHER" id="PTHR43425:SF2">
    <property type="entry name" value="OXYGEN-INSENSITIVE NADPH NITROREDUCTASE"/>
    <property type="match status" value="1"/>
</dbReference>
<evidence type="ECO:0000256" key="4">
    <source>
        <dbReference type="ARBA" id="ARBA00023002"/>
    </source>
</evidence>
<organism evidence="7 8">
    <name type="scientific">Cystobacter fuscus</name>
    <dbReference type="NCBI Taxonomy" id="43"/>
    <lineage>
        <taxon>Bacteria</taxon>
        <taxon>Pseudomonadati</taxon>
        <taxon>Myxococcota</taxon>
        <taxon>Myxococcia</taxon>
        <taxon>Myxococcales</taxon>
        <taxon>Cystobacterineae</taxon>
        <taxon>Archangiaceae</taxon>
        <taxon>Cystobacter</taxon>
    </lineage>
</organism>
<sequence length="279" mass="30498">MNAPNTSEKLLDLRYGEQDKPRNMRWNSTIEALLEHRSVRNYLPEPLPEGAIEAMVAAAQSASNSSNLHQWSVVVVTDVALKARIAECSRTSGSGNPYIEKAPALLLWVADLSRNNRIATADGQSAVVHEYLDALIMSTIDTALAAQNATIAAESLGLGVCYLGAMRNNAQAVAELIGLPRFSVVVFGLLVGVPDPSVPTRIRPRPSQAVVLHHNRYDVERSLRELASYEPAFAAFRAELGMNQKTWKDAARLSAVDMAYMDGRENLRGTVEQAGFKLR</sequence>
<dbReference type="InterPro" id="IPR016446">
    <property type="entry name" value="Flavin_OxRdtase_Frp"/>
</dbReference>
<evidence type="ECO:0000259" key="6">
    <source>
        <dbReference type="Pfam" id="PF00881"/>
    </source>
</evidence>
<protein>
    <submittedName>
        <fullName evidence="7">NADPH-dependent oxidoreductase</fullName>
    </submittedName>
</protein>
<dbReference type="InterPro" id="IPR000415">
    <property type="entry name" value="Nitroreductase-like"/>
</dbReference>
<dbReference type="RefSeq" id="WP_095989410.1">
    <property type="nucleotide sequence ID" value="NZ_CP022098.1"/>
</dbReference>
<keyword evidence="4 5" id="KW-0560">Oxidoreductase</keyword>
<dbReference type="GO" id="GO:0016491">
    <property type="term" value="F:oxidoreductase activity"/>
    <property type="evidence" value="ECO:0007669"/>
    <property type="project" value="UniProtKB-UniRule"/>
</dbReference>
<evidence type="ECO:0000256" key="2">
    <source>
        <dbReference type="ARBA" id="ARBA00022630"/>
    </source>
</evidence>
<accession>A0A250JE09</accession>
<dbReference type="EMBL" id="CP022098">
    <property type="protein sequence ID" value="ATB41747.1"/>
    <property type="molecule type" value="Genomic_DNA"/>
</dbReference>
<dbReference type="InterPro" id="IPR029479">
    <property type="entry name" value="Nitroreductase"/>
</dbReference>
<reference evidence="7 8" key="1">
    <citation type="submission" date="2017-06" db="EMBL/GenBank/DDBJ databases">
        <title>Sequencing and comparative analysis of myxobacterial genomes.</title>
        <authorList>
            <person name="Rupp O."/>
            <person name="Goesmann A."/>
            <person name="Sogaard-Andersen L."/>
        </authorList>
    </citation>
    <scope>NUCLEOTIDE SEQUENCE [LARGE SCALE GENOMIC DNA]</scope>
    <source>
        <strain evidence="7 8">DSM 52655</strain>
    </source>
</reference>
<proteinExistence type="inferred from homology"/>
<dbReference type="AlphaFoldDB" id="A0A250JE09"/>
<dbReference type="Proteomes" id="UP000217257">
    <property type="component" value="Chromosome"/>
</dbReference>
<dbReference type="KEGG" id="cfus:CYFUS_007217"/>
<evidence type="ECO:0000256" key="3">
    <source>
        <dbReference type="ARBA" id="ARBA00022643"/>
    </source>
</evidence>
<dbReference type="PANTHER" id="PTHR43425">
    <property type="entry name" value="OXYGEN-INSENSITIVE NADPH NITROREDUCTASE"/>
    <property type="match status" value="1"/>
</dbReference>
<dbReference type="Gene3D" id="3.40.109.10">
    <property type="entry name" value="NADH Oxidase"/>
    <property type="match status" value="1"/>
</dbReference>
<dbReference type="Pfam" id="PF00881">
    <property type="entry name" value="Nitroreductase"/>
    <property type="match status" value="1"/>
</dbReference>
<name>A0A250JE09_9BACT</name>
<gene>
    <name evidence="7" type="ORF">CYFUS_007217</name>
</gene>
<evidence type="ECO:0000313" key="8">
    <source>
        <dbReference type="Proteomes" id="UP000217257"/>
    </source>
</evidence>
<evidence type="ECO:0000256" key="1">
    <source>
        <dbReference type="ARBA" id="ARBA00008366"/>
    </source>
</evidence>
<comment type="similarity">
    <text evidence="1 5">Belongs to the flavin oxidoreductase frp family.</text>
</comment>
<dbReference type="SUPFAM" id="SSF55469">
    <property type="entry name" value="FMN-dependent nitroreductase-like"/>
    <property type="match status" value="1"/>
</dbReference>
<evidence type="ECO:0000256" key="5">
    <source>
        <dbReference type="PIRNR" id="PIRNR005426"/>
    </source>
</evidence>
<dbReference type="PIRSF" id="PIRSF005426">
    <property type="entry name" value="Frp"/>
    <property type="match status" value="1"/>
</dbReference>
<feature type="domain" description="Nitroreductase" evidence="6">
    <location>
        <begin position="35"/>
        <end position="192"/>
    </location>
</feature>
<keyword evidence="2 5" id="KW-0285">Flavoprotein</keyword>
<keyword evidence="3 5" id="KW-0288">FMN</keyword>
<keyword evidence="5" id="KW-0521">NADP</keyword>
<evidence type="ECO:0000313" key="7">
    <source>
        <dbReference type="EMBL" id="ATB41747.1"/>
    </source>
</evidence>